<dbReference type="AlphaFoldDB" id="A0AAX6H319"/>
<name>A0AAX6H319_IRIPA</name>
<evidence type="ECO:0000256" key="1">
    <source>
        <dbReference type="ARBA" id="ARBA00004586"/>
    </source>
</evidence>
<accession>A0AAX6H319</accession>
<dbReference type="PANTHER" id="PTHR10869">
    <property type="entry name" value="PROLYL 4-HYDROXYLASE ALPHA SUBUNIT"/>
    <property type="match status" value="1"/>
</dbReference>
<dbReference type="Gene3D" id="2.60.120.620">
    <property type="entry name" value="q2cbj1_9rhob like domain"/>
    <property type="match status" value="1"/>
</dbReference>
<proteinExistence type="predicted"/>
<comment type="subcellular location">
    <subcellularLocation>
        <location evidence="1">Endoplasmic reticulum membrane</location>
    </subcellularLocation>
</comment>
<dbReference type="GO" id="GO:0005789">
    <property type="term" value="C:endoplasmic reticulum membrane"/>
    <property type="evidence" value="ECO:0007669"/>
    <property type="project" value="UniProtKB-SubCell"/>
</dbReference>
<dbReference type="PANTHER" id="PTHR10869:SF238">
    <property type="entry name" value="PROLYL 4-HYDROXYLASE 6-RELATED"/>
    <property type="match status" value="1"/>
</dbReference>
<evidence type="ECO:0000313" key="5">
    <source>
        <dbReference type="Proteomes" id="UP001140949"/>
    </source>
</evidence>
<dbReference type="GO" id="GO:0046872">
    <property type="term" value="F:metal ion binding"/>
    <property type="evidence" value="ECO:0007669"/>
    <property type="project" value="UniProtKB-KW"/>
</dbReference>
<comment type="caution">
    <text evidence="4">The sequence shown here is derived from an EMBL/GenBank/DDBJ whole genome shotgun (WGS) entry which is preliminary data.</text>
</comment>
<organism evidence="4 5">
    <name type="scientific">Iris pallida</name>
    <name type="common">Sweet iris</name>
    <dbReference type="NCBI Taxonomy" id="29817"/>
    <lineage>
        <taxon>Eukaryota</taxon>
        <taxon>Viridiplantae</taxon>
        <taxon>Streptophyta</taxon>
        <taxon>Embryophyta</taxon>
        <taxon>Tracheophyta</taxon>
        <taxon>Spermatophyta</taxon>
        <taxon>Magnoliopsida</taxon>
        <taxon>Liliopsida</taxon>
        <taxon>Asparagales</taxon>
        <taxon>Iridaceae</taxon>
        <taxon>Iridoideae</taxon>
        <taxon>Irideae</taxon>
        <taxon>Iris</taxon>
    </lineage>
</organism>
<dbReference type="EMBL" id="JANAVB010013598">
    <property type="protein sequence ID" value="KAJ6835028.1"/>
    <property type="molecule type" value="Genomic_DNA"/>
</dbReference>
<dbReference type="GO" id="GO:0004656">
    <property type="term" value="F:procollagen-proline 4-dioxygenase activity"/>
    <property type="evidence" value="ECO:0007669"/>
    <property type="project" value="TreeGrafter"/>
</dbReference>
<evidence type="ECO:0000256" key="3">
    <source>
        <dbReference type="ARBA" id="ARBA00023004"/>
    </source>
</evidence>
<keyword evidence="2" id="KW-0479">Metal-binding</keyword>
<sequence length="104" mass="11852">MGFLSHQECDHLIALARDKLEKSMVADNDPDKSIMGEVRTSSSMFLTRNKIKLFLELSVGLPLGPSFQKILHYENGEKYGPHFDYFHDKTNQQLGGHRISTVLM</sequence>
<dbReference type="Proteomes" id="UP001140949">
    <property type="component" value="Unassembled WGS sequence"/>
</dbReference>
<protein>
    <submittedName>
        <fullName evidence="4">Prolyl 4-hydroxylase 2</fullName>
    </submittedName>
</protein>
<evidence type="ECO:0000313" key="4">
    <source>
        <dbReference type="EMBL" id="KAJ6835028.1"/>
    </source>
</evidence>
<reference evidence="4" key="2">
    <citation type="submission" date="2023-04" db="EMBL/GenBank/DDBJ databases">
        <authorList>
            <person name="Bruccoleri R.E."/>
            <person name="Oakeley E.J."/>
            <person name="Faust A.-M."/>
            <person name="Dessus-Babus S."/>
            <person name="Altorfer M."/>
            <person name="Burckhardt D."/>
            <person name="Oertli M."/>
            <person name="Naumann U."/>
            <person name="Petersen F."/>
            <person name="Wong J."/>
        </authorList>
    </citation>
    <scope>NUCLEOTIDE SEQUENCE</scope>
    <source>
        <strain evidence="4">GSM-AAB239-AS_SAM_17_03QT</strain>
        <tissue evidence="4">Leaf</tissue>
    </source>
</reference>
<keyword evidence="3" id="KW-0408">Iron</keyword>
<keyword evidence="5" id="KW-1185">Reference proteome</keyword>
<gene>
    <name evidence="4" type="ORF">M6B38_123495</name>
</gene>
<reference evidence="4" key="1">
    <citation type="journal article" date="2023" name="GigaByte">
        <title>Genome assembly of the bearded iris, Iris pallida Lam.</title>
        <authorList>
            <person name="Bruccoleri R.E."/>
            <person name="Oakeley E.J."/>
            <person name="Faust A.M.E."/>
            <person name="Altorfer M."/>
            <person name="Dessus-Babus S."/>
            <person name="Burckhardt D."/>
            <person name="Oertli M."/>
            <person name="Naumann U."/>
            <person name="Petersen F."/>
            <person name="Wong J."/>
        </authorList>
    </citation>
    <scope>NUCLEOTIDE SEQUENCE</scope>
    <source>
        <strain evidence="4">GSM-AAB239-AS_SAM_17_03QT</strain>
    </source>
</reference>
<dbReference type="InterPro" id="IPR045054">
    <property type="entry name" value="P4HA-like"/>
</dbReference>
<evidence type="ECO:0000256" key="2">
    <source>
        <dbReference type="ARBA" id="ARBA00022723"/>
    </source>
</evidence>